<dbReference type="Proteomes" id="UP000001950">
    <property type="component" value="Chromosome 3"/>
</dbReference>
<dbReference type="RefSeq" id="XP_955332.1">
    <property type="nucleotide sequence ID" value="XM_950239.1"/>
</dbReference>
<name>Q4UBE5_THEAN</name>
<keyword evidence="2" id="KW-0812">Transmembrane</keyword>
<sequence length="634" mass="72942">MNENVSEKSAYTIPEELDGESPKQELLSYNKTEDYVSRRVLLLLRDRYSREMKLLPFQLITNYTFNLRSDFLSDYVQLKLDGDKTDPVTSLMGKRHLYMTGVILDNSMELLYNKFRFGFHLSSVLNKGTFGNLFTRFDVSRDISETVELRVSADATGFMNPKLFLMSLRKKFNDTFWSSFILTLSSSFIPNLYAIFHKNINKRHSIELTVTNGLYLNYHYLKVISKYTKVNFKAIASPDNIGIELRSKTLNVFGTTLGALIRLCLMNGLSFEWFFRTFVESSYLGIMKVEYRLSLVNNKVILHLKGIINNSKVNIPVLLFKGDQNLAIYVISSLTIITLSLPLFYSTLRSLYHGTCGVVSHYTNKWQTQTPENEGIVSRISSIMTNEEGGIGLNDLDTVTKTYYKNPLRHNFYSSFPQFFSTTNYYGFSIDNGSDTSSPLVTSNQLEGNLNYELKHIKYYHYNPSIPERSGLHDGDAVQVRNDEEIVTSSEEMSMVLEENSKLYNMAKSNYFKELEKKGLLVLFALYGHPRLLDYVNSHHKSIHFTFNKYTTYEDELEKLLRNSALDLDSSLVINVTNVLMSKVNESCLYLSSSNKESLIGFTNPHLHLSVKPKLLIVYHLNTPNSYIINHNYH</sequence>
<keyword evidence="2" id="KW-1133">Transmembrane helix</keyword>
<gene>
    <name evidence="4" type="ORF">TA18715</name>
</gene>
<feature type="domain" description="DnaJ-like protein C11 C-terminal" evidence="3">
    <location>
        <begin position="497"/>
        <end position="623"/>
    </location>
</feature>
<keyword evidence="2" id="KW-0472">Membrane</keyword>
<evidence type="ECO:0000256" key="2">
    <source>
        <dbReference type="SAM" id="Phobius"/>
    </source>
</evidence>
<accession>Q4UBE5</accession>
<dbReference type="InterPro" id="IPR024586">
    <property type="entry name" value="DnaJ-like_C11_C"/>
</dbReference>
<dbReference type="eggNOG" id="KOG0714">
    <property type="taxonomic scope" value="Eukaryota"/>
</dbReference>
<dbReference type="OrthoDB" id="445556at2759"/>
<dbReference type="AlphaFoldDB" id="Q4UBE5"/>
<feature type="transmembrane region" description="Helical" evidence="2">
    <location>
        <begin position="326"/>
        <end position="345"/>
    </location>
</feature>
<dbReference type="Pfam" id="PF11875">
    <property type="entry name" value="DnaJ-like_C11_C"/>
    <property type="match status" value="1"/>
</dbReference>
<evidence type="ECO:0000259" key="3">
    <source>
        <dbReference type="Pfam" id="PF11875"/>
    </source>
</evidence>
<feature type="transmembrane region" description="Helical" evidence="2">
    <location>
        <begin position="176"/>
        <end position="196"/>
    </location>
</feature>
<keyword evidence="5" id="KW-1185">Reference proteome</keyword>
<evidence type="ECO:0000313" key="4">
    <source>
        <dbReference type="EMBL" id="CAI75856.1"/>
    </source>
</evidence>
<dbReference type="EMBL" id="CR940352">
    <property type="protein sequence ID" value="CAI75856.1"/>
    <property type="molecule type" value="Genomic_DNA"/>
</dbReference>
<reference evidence="4 5" key="1">
    <citation type="journal article" date="2005" name="Science">
        <title>Genome of the host-cell transforming parasite Theileria annulata compared with T. parva.</title>
        <authorList>
            <person name="Pain A."/>
            <person name="Renauld H."/>
            <person name="Berriman M."/>
            <person name="Murphy L."/>
            <person name="Yeats C.A."/>
            <person name="Weir W."/>
            <person name="Kerhornou A."/>
            <person name="Aslett M."/>
            <person name="Bishop R."/>
            <person name="Bouchier C."/>
            <person name="Cochet M."/>
            <person name="Coulson R.M.R."/>
            <person name="Cronin A."/>
            <person name="de Villiers E.P."/>
            <person name="Fraser A."/>
            <person name="Fosker N."/>
            <person name="Gardner M."/>
            <person name="Goble A."/>
            <person name="Griffiths-Jones S."/>
            <person name="Harris D.E."/>
            <person name="Katzer F."/>
            <person name="Larke N."/>
            <person name="Lord A."/>
            <person name="Maser P."/>
            <person name="McKellar S."/>
            <person name="Mooney P."/>
            <person name="Morton F."/>
            <person name="Nene V."/>
            <person name="O'Neil S."/>
            <person name="Price C."/>
            <person name="Quail M.A."/>
            <person name="Rabbinowitsch E."/>
            <person name="Rawlings N.D."/>
            <person name="Rutter S."/>
            <person name="Saunders D."/>
            <person name="Seeger K."/>
            <person name="Shah T."/>
            <person name="Squares R."/>
            <person name="Squares S."/>
            <person name="Tivey A."/>
            <person name="Walker A.R."/>
            <person name="Woodward J."/>
            <person name="Dobbelaere D.A.E."/>
            <person name="Langsley G."/>
            <person name="Rajandream M.A."/>
            <person name="McKeever D."/>
            <person name="Shiels B."/>
            <person name="Tait A."/>
            <person name="Barrell B.G."/>
            <person name="Hall N."/>
        </authorList>
    </citation>
    <scope>NUCLEOTIDE SEQUENCE [LARGE SCALE GENOMIC DNA]</scope>
    <source>
        <strain evidence="5">Ankara</strain>
    </source>
</reference>
<evidence type="ECO:0000313" key="5">
    <source>
        <dbReference type="Proteomes" id="UP000001950"/>
    </source>
</evidence>
<protein>
    <recommendedName>
        <fullName evidence="3">DnaJ-like protein C11 C-terminal domain-containing protein</fullName>
    </recommendedName>
</protein>
<evidence type="ECO:0000256" key="1">
    <source>
        <dbReference type="ARBA" id="ARBA00023186"/>
    </source>
</evidence>
<dbReference type="VEuPathDB" id="PiroplasmaDB:TA18715"/>
<dbReference type="InParanoid" id="Q4UBE5"/>
<dbReference type="OMA" id="EWFFRTF"/>
<keyword evidence="1" id="KW-0143">Chaperone</keyword>
<dbReference type="KEGG" id="tan:TA18715"/>
<organism evidence="4 5">
    <name type="scientific">Theileria annulata</name>
    <dbReference type="NCBI Taxonomy" id="5874"/>
    <lineage>
        <taxon>Eukaryota</taxon>
        <taxon>Sar</taxon>
        <taxon>Alveolata</taxon>
        <taxon>Apicomplexa</taxon>
        <taxon>Aconoidasida</taxon>
        <taxon>Piroplasmida</taxon>
        <taxon>Theileriidae</taxon>
        <taxon>Theileria</taxon>
    </lineage>
</organism>
<dbReference type="GeneID" id="3864815"/>
<proteinExistence type="predicted"/>
<dbReference type="STRING" id="5874.Q4UBE5"/>